<proteinExistence type="predicted"/>
<feature type="compositionally biased region" description="Low complexity" evidence="1">
    <location>
        <begin position="68"/>
        <end position="80"/>
    </location>
</feature>
<feature type="compositionally biased region" description="Basic and acidic residues" evidence="1">
    <location>
        <begin position="136"/>
        <end position="147"/>
    </location>
</feature>
<evidence type="ECO:0000313" key="2">
    <source>
        <dbReference type="EMBL" id="MFH4975853.1"/>
    </source>
</evidence>
<comment type="caution">
    <text evidence="2">The sequence shown here is derived from an EMBL/GenBank/DDBJ whole genome shotgun (WGS) entry which is preliminary data.</text>
</comment>
<evidence type="ECO:0000313" key="3">
    <source>
        <dbReference type="Proteomes" id="UP001608902"/>
    </source>
</evidence>
<reference evidence="2 3" key="1">
    <citation type="submission" date="2024-08" db="EMBL/GenBank/DDBJ databases">
        <title>Gnathostoma spinigerum genome.</title>
        <authorList>
            <person name="Gonzalez-Bertolin B."/>
            <person name="Monzon S."/>
            <person name="Zaballos A."/>
            <person name="Jimenez P."/>
            <person name="Dekumyoy P."/>
            <person name="Varona S."/>
            <person name="Cuesta I."/>
            <person name="Sumanam S."/>
            <person name="Adisakwattana P."/>
            <person name="Gasser R.B."/>
            <person name="Hernandez-Gonzalez A."/>
            <person name="Young N.D."/>
            <person name="Perteguer M.J."/>
        </authorList>
    </citation>
    <scope>NUCLEOTIDE SEQUENCE [LARGE SCALE GENOMIC DNA]</scope>
    <source>
        <strain evidence="2">AL3</strain>
        <tissue evidence="2">Liver</tissue>
    </source>
</reference>
<gene>
    <name evidence="2" type="ORF">AB6A40_002562</name>
</gene>
<organism evidence="2 3">
    <name type="scientific">Gnathostoma spinigerum</name>
    <dbReference type="NCBI Taxonomy" id="75299"/>
    <lineage>
        <taxon>Eukaryota</taxon>
        <taxon>Metazoa</taxon>
        <taxon>Ecdysozoa</taxon>
        <taxon>Nematoda</taxon>
        <taxon>Chromadorea</taxon>
        <taxon>Rhabditida</taxon>
        <taxon>Spirurina</taxon>
        <taxon>Gnathostomatomorpha</taxon>
        <taxon>Gnathostomatoidea</taxon>
        <taxon>Gnathostomatidae</taxon>
        <taxon>Gnathostoma</taxon>
    </lineage>
</organism>
<protein>
    <submittedName>
        <fullName evidence="2">Uncharacterized protein</fullName>
    </submittedName>
</protein>
<feature type="compositionally biased region" description="Gly residues" evidence="1">
    <location>
        <begin position="81"/>
        <end position="90"/>
    </location>
</feature>
<feature type="compositionally biased region" description="Basic and acidic residues" evidence="1">
    <location>
        <begin position="157"/>
        <end position="188"/>
    </location>
</feature>
<sequence>MRSDNLARGRGSGGGGHSGHRGGRGGFGGRFASRGRREGVSPRGGGFSPRGGRRHSDFGPRGRGHGGFSPRGRGRGTFSPRGGGGRGGFGNNRNRRGGYAGGDMNNSFKNSKSDSKKRRFDENEDPTPAKVTRSFSEMHKEQTEVEKQSPFSKKPKKFEESERNIEQGKDKSKTEKGTNLQTRKDGRKQAMNGFAARGKGKEKKTTVEHEDEEVGLIHSYSNLP</sequence>
<keyword evidence="3" id="KW-1185">Reference proteome</keyword>
<evidence type="ECO:0000256" key="1">
    <source>
        <dbReference type="SAM" id="MobiDB-lite"/>
    </source>
</evidence>
<feature type="region of interest" description="Disordered" evidence="1">
    <location>
        <begin position="1"/>
        <end position="224"/>
    </location>
</feature>
<accession>A0ABD6EFZ8</accession>
<name>A0ABD6EFZ8_9BILA</name>
<dbReference type="Proteomes" id="UP001608902">
    <property type="component" value="Unassembled WGS sequence"/>
</dbReference>
<dbReference type="EMBL" id="JBGFUD010001158">
    <property type="protein sequence ID" value="MFH4975853.1"/>
    <property type="molecule type" value="Genomic_DNA"/>
</dbReference>
<dbReference type="AlphaFoldDB" id="A0ABD6EFZ8"/>